<gene>
    <name evidence="1" type="ORF">FNK824_LOCUS39291</name>
</gene>
<reference evidence="1" key="1">
    <citation type="submission" date="2021-02" db="EMBL/GenBank/DDBJ databases">
        <authorList>
            <person name="Nowell W R."/>
        </authorList>
    </citation>
    <scope>NUCLEOTIDE SEQUENCE</scope>
</reference>
<name>A0A820FL53_9BILA</name>
<dbReference type="AlphaFoldDB" id="A0A820FL53"/>
<evidence type="ECO:0000313" key="2">
    <source>
        <dbReference type="Proteomes" id="UP000663874"/>
    </source>
</evidence>
<evidence type="ECO:0000313" key="1">
    <source>
        <dbReference type="EMBL" id="CAF4266224.1"/>
    </source>
</evidence>
<protein>
    <recommendedName>
        <fullName evidence="3">Alpha-methylacyl-CoA racemase</fullName>
    </recommendedName>
</protein>
<evidence type="ECO:0008006" key="3">
    <source>
        <dbReference type="Google" id="ProtNLM"/>
    </source>
</evidence>
<dbReference type="Proteomes" id="UP000663874">
    <property type="component" value="Unassembled WGS sequence"/>
</dbReference>
<dbReference type="Gene3D" id="3.40.50.10540">
    <property type="entry name" value="Crotonobetainyl-coa:carnitine coa-transferase, domain 1"/>
    <property type="match status" value="1"/>
</dbReference>
<organism evidence="1 2">
    <name type="scientific">Rotaria sordida</name>
    <dbReference type="NCBI Taxonomy" id="392033"/>
    <lineage>
        <taxon>Eukaryota</taxon>
        <taxon>Metazoa</taxon>
        <taxon>Spiralia</taxon>
        <taxon>Gnathifera</taxon>
        <taxon>Rotifera</taxon>
        <taxon>Eurotatoria</taxon>
        <taxon>Bdelloidea</taxon>
        <taxon>Philodinida</taxon>
        <taxon>Philodinidae</taxon>
        <taxon>Rotaria</taxon>
    </lineage>
</organism>
<feature type="non-terminal residue" evidence="1">
    <location>
        <position position="1"/>
    </location>
</feature>
<proteinExistence type="predicted"/>
<comment type="caution">
    <text evidence="1">The sequence shown here is derived from an EMBL/GenBank/DDBJ whole genome shotgun (WGS) entry which is preliminary data.</text>
</comment>
<sequence length="41" mass="4709">APFSGEHTIEILHEIGYSKENIEQLIKNNIVQNTERSKSKL</sequence>
<dbReference type="EMBL" id="CAJOBE010025042">
    <property type="protein sequence ID" value="CAF4266224.1"/>
    <property type="molecule type" value="Genomic_DNA"/>
</dbReference>
<dbReference type="SUPFAM" id="SSF89796">
    <property type="entry name" value="CoA-transferase family III (CaiB/BaiF)"/>
    <property type="match status" value="1"/>
</dbReference>
<accession>A0A820FL53</accession>
<dbReference type="InterPro" id="IPR023606">
    <property type="entry name" value="CoA-Trfase_III_dom_1_sf"/>
</dbReference>